<dbReference type="AlphaFoldDB" id="A0A8J3QTA3"/>
<organism evidence="2 3">
    <name type="scientific">Rugosimonospora africana</name>
    <dbReference type="NCBI Taxonomy" id="556532"/>
    <lineage>
        <taxon>Bacteria</taxon>
        <taxon>Bacillati</taxon>
        <taxon>Actinomycetota</taxon>
        <taxon>Actinomycetes</taxon>
        <taxon>Micromonosporales</taxon>
        <taxon>Micromonosporaceae</taxon>
        <taxon>Rugosimonospora</taxon>
    </lineage>
</organism>
<dbReference type="InterPro" id="IPR000182">
    <property type="entry name" value="GNAT_dom"/>
</dbReference>
<dbReference type="Pfam" id="PF13508">
    <property type="entry name" value="Acetyltransf_7"/>
    <property type="match status" value="1"/>
</dbReference>
<sequence>MNSPPTIRTASVTDAATVAYVVATAFHSLDVCQWLIPDPRERAARLSDYFRIITDHAFRQGTVHVTTDLNAVAVWLSCPFPDPAGYDTRLAAACGPWTARFQNLDEQMYQAHPHDRGPHDYLAFLAVMPSAQGKGLGSALVEHHHAGLDRQRRPAYLEASNARSRKLYDRAGYRDCAPPLDLPYQGESLFPMWREPARQSSPHADRAS</sequence>
<dbReference type="InterPro" id="IPR052523">
    <property type="entry name" value="Trichothecene_AcTrans"/>
</dbReference>
<dbReference type="CDD" id="cd04301">
    <property type="entry name" value="NAT_SF"/>
    <property type="match status" value="1"/>
</dbReference>
<dbReference type="InterPro" id="IPR016181">
    <property type="entry name" value="Acyl_CoA_acyltransferase"/>
</dbReference>
<dbReference type="PANTHER" id="PTHR42791">
    <property type="entry name" value="GNAT FAMILY ACETYLTRANSFERASE"/>
    <property type="match status" value="1"/>
</dbReference>
<evidence type="ECO:0000313" key="2">
    <source>
        <dbReference type="EMBL" id="GIH16079.1"/>
    </source>
</evidence>
<keyword evidence="3" id="KW-1185">Reference proteome</keyword>
<dbReference type="PROSITE" id="PS51186">
    <property type="entry name" value="GNAT"/>
    <property type="match status" value="1"/>
</dbReference>
<name>A0A8J3QTA3_9ACTN</name>
<dbReference type="EMBL" id="BONZ01000039">
    <property type="protein sequence ID" value="GIH16079.1"/>
    <property type="molecule type" value="Genomic_DNA"/>
</dbReference>
<gene>
    <name evidence="2" type="ORF">Raf01_42510</name>
</gene>
<dbReference type="RefSeq" id="WP_203919674.1">
    <property type="nucleotide sequence ID" value="NZ_BONZ01000039.1"/>
</dbReference>
<dbReference type="PANTHER" id="PTHR42791:SF1">
    <property type="entry name" value="N-ACETYLTRANSFERASE DOMAIN-CONTAINING PROTEIN"/>
    <property type="match status" value="1"/>
</dbReference>
<accession>A0A8J3QTA3</accession>
<protein>
    <submittedName>
        <fullName evidence="2">N-acetyltransferase</fullName>
    </submittedName>
</protein>
<comment type="caution">
    <text evidence="2">The sequence shown here is derived from an EMBL/GenBank/DDBJ whole genome shotgun (WGS) entry which is preliminary data.</text>
</comment>
<reference evidence="2" key="1">
    <citation type="submission" date="2021-01" db="EMBL/GenBank/DDBJ databases">
        <title>Whole genome shotgun sequence of Rugosimonospora africana NBRC 104875.</title>
        <authorList>
            <person name="Komaki H."/>
            <person name="Tamura T."/>
        </authorList>
    </citation>
    <scope>NUCLEOTIDE SEQUENCE</scope>
    <source>
        <strain evidence="2">NBRC 104875</strain>
    </source>
</reference>
<evidence type="ECO:0000259" key="1">
    <source>
        <dbReference type="PROSITE" id="PS51186"/>
    </source>
</evidence>
<evidence type="ECO:0000313" key="3">
    <source>
        <dbReference type="Proteomes" id="UP000642748"/>
    </source>
</evidence>
<feature type="domain" description="N-acetyltransferase" evidence="1">
    <location>
        <begin position="56"/>
        <end position="197"/>
    </location>
</feature>
<dbReference type="GO" id="GO:0016747">
    <property type="term" value="F:acyltransferase activity, transferring groups other than amino-acyl groups"/>
    <property type="evidence" value="ECO:0007669"/>
    <property type="project" value="InterPro"/>
</dbReference>
<dbReference type="Proteomes" id="UP000642748">
    <property type="component" value="Unassembled WGS sequence"/>
</dbReference>
<dbReference type="Gene3D" id="3.40.630.30">
    <property type="match status" value="1"/>
</dbReference>
<proteinExistence type="predicted"/>
<dbReference type="SUPFAM" id="SSF55729">
    <property type="entry name" value="Acyl-CoA N-acyltransferases (Nat)"/>
    <property type="match status" value="1"/>
</dbReference>